<sequence>MNGLKDHTLGFIGLGLMGRPMCLNLHKAGARLIVHNRSQEAARQLERPGIVPAVSPAEVARSANIILLMVSATPAVEQVLFGQSGMIECLQANALVIDMGTTAVAPTREFARRLNAIGVDYIDAPVSGGEIGAINGSLTIMAGGTEESIQRALPLFEVLGSKFTHVGDVGAGQIAKAANQVIVGLNIGAVAEALALAKRAGADPAKVREALMGGFAGSRILEVHGQRMSEENFKPGGKIATQYKDLVQALELAALFGLDLPATKLNMQLYKSLIDQGLGNLDHSALIKAFNNQIE</sequence>
<evidence type="ECO:0000259" key="5">
    <source>
        <dbReference type="Pfam" id="PF14833"/>
    </source>
</evidence>
<dbReference type="Gene3D" id="3.40.50.720">
    <property type="entry name" value="NAD(P)-binding Rossmann-like Domain"/>
    <property type="match status" value="1"/>
</dbReference>
<dbReference type="InterPro" id="IPR015815">
    <property type="entry name" value="HIBADH-related"/>
</dbReference>
<dbReference type="Pfam" id="PF14833">
    <property type="entry name" value="NAD_binding_11"/>
    <property type="match status" value="1"/>
</dbReference>
<keyword evidence="2" id="KW-0520">NAD</keyword>
<dbReference type="SUPFAM" id="SSF51735">
    <property type="entry name" value="NAD(P)-binding Rossmann-fold domains"/>
    <property type="match status" value="1"/>
</dbReference>
<evidence type="ECO:0000256" key="3">
    <source>
        <dbReference type="PIRSR" id="PIRSR000103-1"/>
    </source>
</evidence>
<dbReference type="GO" id="GO:0016491">
    <property type="term" value="F:oxidoreductase activity"/>
    <property type="evidence" value="ECO:0007669"/>
    <property type="project" value="UniProtKB-KW"/>
</dbReference>
<dbReference type="RefSeq" id="WP_273438326.1">
    <property type="nucleotide sequence ID" value="NZ_PKUN01000005.1"/>
</dbReference>
<evidence type="ECO:0000259" key="4">
    <source>
        <dbReference type="Pfam" id="PF03446"/>
    </source>
</evidence>
<proteinExistence type="predicted"/>
<dbReference type="AlphaFoldDB" id="A0A2N6CYH6"/>
<dbReference type="GO" id="GO:0051287">
    <property type="term" value="F:NAD binding"/>
    <property type="evidence" value="ECO:0007669"/>
    <property type="project" value="InterPro"/>
</dbReference>
<dbReference type="PANTHER" id="PTHR43060:SF15">
    <property type="entry name" value="3-HYDROXYISOBUTYRATE DEHYDROGENASE-LIKE 1, MITOCHONDRIAL-RELATED"/>
    <property type="match status" value="1"/>
</dbReference>
<keyword evidence="1" id="KW-0560">Oxidoreductase</keyword>
<name>A0A2N6CYH6_9GAMM</name>
<comment type="caution">
    <text evidence="6">The sequence shown here is derived from an EMBL/GenBank/DDBJ whole genome shotgun (WGS) entry which is preliminary data.</text>
</comment>
<evidence type="ECO:0000256" key="1">
    <source>
        <dbReference type="ARBA" id="ARBA00023002"/>
    </source>
</evidence>
<dbReference type="Pfam" id="PF03446">
    <property type="entry name" value="NAD_binding_2"/>
    <property type="match status" value="1"/>
</dbReference>
<accession>A0A2N6CYH6</accession>
<evidence type="ECO:0000313" key="7">
    <source>
        <dbReference type="Proteomes" id="UP000235015"/>
    </source>
</evidence>
<dbReference type="InterPro" id="IPR013328">
    <property type="entry name" value="6PGD_dom2"/>
</dbReference>
<gene>
    <name evidence="6" type="ORF">C0630_06090</name>
</gene>
<dbReference type="PANTHER" id="PTHR43060">
    <property type="entry name" value="3-HYDROXYISOBUTYRATE DEHYDROGENASE-LIKE 1, MITOCHONDRIAL-RELATED"/>
    <property type="match status" value="1"/>
</dbReference>
<feature type="domain" description="3-hydroxyisobutyrate dehydrogenase-like NAD-binding" evidence="5">
    <location>
        <begin position="170"/>
        <end position="289"/>
    </location>
</feature>
<dbReference type="STRING" id="1111735.GCA_000428045_00970"/>
<protein>
    <submittedName>
        <fullName evidence="6">NAD(P)-dependent oxidoreductase</fullName>
    </submittedName>
</protein>
<feature type="domain" description="6-phosphogluconate dehydrogenase NADP-binding" evidence="4">
    <location>
        <begin position="9"/>
        <end position="167"/>
    </location>
</feature>
<reference evidence="6 7" key="1">
    <citation type="submission" date="2017-11" db="EMBL/GenBank/DDBJ databases">
        <title>Genome-resolved metagenomics identifies genetic mobility, metabolic interactions, and unexpected diversity in perchlorate-reducing communities.</title>
        <authorList>
            <person name="Barnum T.P."/>
            <person name="Figueroa I.A."/>
            <person name="Carlstrom C.I."/>
            <person name="Lucas L.N."/>
            <person name="Engelbrektson A.L."/>
            <person name="Coates J.D."/>
        </authorList>
    </citation>
    <scope>NUCLEOTIDE SEQUENCE [LARGE SCALE GENOMIC DNA]</scope>
    <source>
        <strain evidence="6">BM301</strain>
    </source>
</reference>
<dbReference type="Gene3D" id="1.10.1040.10">
    <property type="entry name" value="N-(1-d-carboxylethyl)-l-norvaline Dehydrogenase, domain 2"/>
    <property type="match status" value="1"/>
</dbReference>
<dbReference type="EMBL" id="PKUN01000005">
    <property type="protein sequence ID" value="PLX62408.1"/>
    <property type="molecule type" value="Genomic_DNA"/>
</dbReference>
<dbReference type="InterPro" id="IPR029154">
    <property type="entry name" value="HIBADH-like_NADP-bd"/>
</dbReference>
<feature type="active site" evidence="3">
    <location>
        <position position="176"/>
    </location>
</feature>
<dbReference type="InterPro" id="IPR006115">
    <property type="entry name" value="6PGDH_NADP-bd"/>
</dbReference>
<dbReference type="GO" id="GO:0050661">
    <property type="term" value="F:NADP binding"/>
    <property type="evidence" value="ECO:0007669"/>
    <property type="project" value="InterPro"/>
</dbReference>
<evidence type="ECO:0000313" key="6">
    <source>
        <dbReference type="EMBL" id="PLX62408.1"/>
    </source>
</evidence>
<dbReference type="Proteomes" id="UP000235015">
    <property type="component" value="Unassembled WGS sequence"/>
</dbReference>
<dbReference type="PIRSF" id="PIRSF000103">
    <property type="entry name" value="HIBADH"/>
    <property type="match status" value="1"/>
</dbReference>
<organism evidence="6 7">
    <name type="scientific">Sedimenticola selenatireducens</name>
    <dbReference type="NCBI Taxonomy" id="191960"/>
    <lineage>
        <taxon>Bacteria</taxon>
        <taxon>Pseudomonadati</taxon>
        <taxon>Pseudomonadota</taxon>
        <taxon>Gammaproteobacteria</taxon>
        <taxon>Chromatiales</taxon>
        <taxon>Sedimenticolaceae</taxon>
        <taxon>Sedimenticola</taxon>
    </lineage>
</organism>
<dbReference type="InterPro" id="IPR008927">
    <property type="entry name" value="6-PGluconate_DH-like_C_sf"/>
</dbReference>
<dbReference type="SUPFAM" id="SSF48179">
    <property type="entry name" value="6-phosphogluconate dehydrogenase C-terminal domain-like"/>
    <property type="match status" value="1"/>
</dbReference>
<evidence type="ECO:0000256" key="2">
    <source>
        <dbReference type="ARBA" id="ARBA00023027"/>
    </source>
</evidence>
<dbReference type="InterPro" id="IPR036291">
    <property type="entry name" value="NAD(P)-bd_dom_sf"/>
</dbReference>